<evidence type="ECO:0000259" key="2">
    <source>
        <dbReference type="Pfam" id="PF00172"/>
    </source>
</evidence>
<evidence type="ECO:0000256" key="1">
    <source>
        <dbReference type="ARBA" id="ARBA00023242"/>
    </source>
</evidence>
<dbReference type="AlphaFoldDB" id="A0A167Y5H0"/>
<dbReference type="GO" id="GO:0003677">
    <property type="term" value="F:DNA binding"/>
    <property type="evidence" value="ECO:0007669"/>
    <property type="project" value="UniProtKB-KW"/>
</dbReference>
<dbReference type="SUPFAM" id="SSF57701">
    <property type="entry name" value="Zn2/Cys6 DNA-binding domain"/>
    <property type="match status" value="1"/>
</dbReference>
<dbReference type="GO" id="GO:0008270">
    <property type="term" value="F:zinc ion binding"/>
    <property type="evidence" value="ECO:0007669"/>
    <property type="project" value="InterPro"/>
</dbReference>
<dbReference type="InterPro" id="IPR036864">
    <property type="entry name" value="Zn2-C6_fun-type_DNA-bd_sf"/>
</dbReference>
<feature type="domain" description="Zn(2)-C6 fungal-type" evidence="2">
    <location>
        <begin position="14"/>
        <end position="41"/>
    </location>
</feature>
<dbReference type="Pfam" id="PF00172">
    <property type="entry name" value="Zn_clus"/>
    <property type="match status" value="1"/>
</dbReference>
<dbReference type="GO" id="GO:0000981">
    <property type="term" value="F:DNA-binding transcription factor activity, RNA polymerase II-specific"/>
    <property type="evidence" value="ECO:0007669"/>
    <property type="project" value="InterPro"/>
</dbReference>
<name>A0A167Y5H0_9HYPO</name>
<keyword evidence="4" id="KW-1185">Reference proteome</keyword>
<reference evidence="3 4" key="1">
    <citation type="journal article" date="2016" name="Genome Biol. Evol.">
        <title>Divergent and convergent evolution of fungal pathogenicity.</title>
        <authorList>
            <person name="Shang Y."/>
            <person name="Xiao G."/>
            <person name="Zheng P."/>
            <person name="Cen K."/>
            <person name="Zhan S."/>
            <person name="Wang C."/>
        </authorList>
    </citation>
    <scope>NUCLEOTIDE SEQUENCE [LARGE SCALE GENOMIC DNA]</scope>
    <source>
        <strain evidence="3 4">RCEF 264</strain>
    </source>
</reference>
<proteinExistence type="predicted"/>
<evidence type="ECO:0000313" key="4">
    <source>
        <dbReference type="Proteomes" id="UP000076874"/>
    </source>
</evidence>
<dbReference type="Proteomes" id="UP000076874">
    <property type="component" value="Unassembled WGS sequence"/>
</dbReference>
<organism evidence="3 4">
    <name type="scientific">Niveomyces insectorum RCEF 264</name>
    <dbReference type="NCBI Taxonomy" id="1081102"/>
    <lineage>
        <taxon>Eukaryota</taxon>
        <taxon>Fungi</taxon>
        <taxon>Dikarya</taxon>
        <taxon>Ascomycota</taxon>
        <taxon>Pezizomycotina</taxon>
        <taxon>Sordariomycetes</taxon>
        <taxon>Hypocreomycetidae</taxon>
        <taxon>Hypocreales</taxon>
        <taxon>Cordycipitaceae</taxon>
        <taxon>Niveomyces</taxon>
    </lineage>
</organism>
<dbReference type="InterPro" id="IPR001138">
    <property type="entry name" value="Zn2Cys6_DnaBD"/>
</dbReference>
<evidence type="ECO:0000313" key="3">
    <source>
        <dbReference type="EMBL" id="OAA65866.1"/>
    </source>
</evidence>
<dbReference type="EMBL" id="AZHD01000003">
    <property type="protein sequence ID" value="OAA65866.1"/>
    <property type="molecule type" value="Genomic_DNA"/>
</dbReference>
<keyword evidence="3" id="KW-0238">DNA-binding</keyword>
<keyword evidence="1" id="KW-0539">Nucleus</keyword>
<dbReference type="OrthoDB" id="6730379at2759"/>
<protein>
    <submittedName>
        <fullName evidence="3">Zn(2)-C6 fungal-type DNA-binding domain protein</fullName>
    </submittedName>
</protein>
<sequence length="168" mass="18743">MDSPGPDRLLELQRKCSEDVPACSACVRRNLKCEYGIRLSWQDEAESLGIAFGRALKNRYNRASQTGHPEHAAPAAPLEQRHYLLPLRDGSVGRHWLNTSFADVRRLCTPATEDRHEDASFVSTHSEEDRDDPAVAAVPPPLSAFPGLEDDGCSVFLEYCQSHPRVFL</sequence>
<dbReference type="CDD" id="cd00067">
    <property type="entry name" value="GAL4"/>
    <property type="match status" value="1"/>
</dbReference>
<accession>A0A167Y5H0</accession>
<gene>
    <name evidence="3" type="ORF">SPI_02653</name>
</gene>
<comment type="caution">
    <text evidence="3">The sequence shown here is derived from an EMBL/GenBank/DDBJ whole genome shotgun (WGS) entry which is preliminary data.</text>
</comment>